<evidence type="ECO:0000313" key="2">
    <source>
        <dbReference type="Proteomes" id="UP000199076"/>
    </source>
</evidence>
<dbReference type="Pfam" id="PF22742">
    <property type="entry name" value="PspAB"/>
    <property type="match status" value="1"/>
</dbReference>
<keyword evidence="2" id="KW-1185">Reference proteome</keyword>
<organism evidence="1 2">
    <name type="scientific">Halorientalis regularis</name>
    <dbReference type="NCBI Taxonomy" id="660518"/>
    <lineage>
        <taxon>Archaea</taxon>
        <taxon>Methanobacteriati</taxon>
        <taxon>Methanobacteriota</taxon>
        <taxon>Stenosarchaea group</taxon>
        <taxon>Halobacteria</taxon>
        <taxon>Halobacteriales</taxon>
        <taxon>Haloarculaceae</taxon>
        <taxon>Halorientalis</taxon>
    </lineage>
</organism>
<dbReference type="Proteomes" id="UP000199076">
    <property type="component" value="Unassembled WGS sequence"/>
</dbReference>
<evidence type="ECO:0000313" key="1">
    <source>
        <dbReference type="EMBL" id="SDG26166.1"/>
    </source>
</evidence>
<proteinExistence type="predicted"/>
<accession>A0A1G7SSR0</accession>
<protein>
    <submittedName>
        <fullName evidence="1">Uncharacterized protein</fullName>
    </submittedName>
</protein>
<sequence>MGLFEQLRRALGVEAEAAATQPADPEDLFGMSTAYVTMAGDLGFESAGVAALCFASVDSADFTDAGEAETGTATTGSSSATTT</sequence>
<dbReference type="EMBL" id="FNBK01000020">
    <property type="protein sequence ID" value="SDG26166.1"/>
    <property type="molecule type" value="Genomic_DNA"/>
</dbReference>
<gene>
    <name evidence="1" type="ORF">SAMN05216218_12016</name>
</gene>
<name>A0A1G7SSR0_9EURY</name>
<dbReference type="InterPro" id="IPR054383">
    <property type="entry name" value="PspAB-like"/>
</dbReference>
<dbReference type="AlphaFoldDB" id="A0A1G7SSR0"/>
<reference evidence="2" key="1">
    <citation type="submission" date="2016-10" db="EMBL/GenBank/DDBJ databases">
        <authorList>
            <person name="Varghese N."/>
            <person name="Submissions S."/>
        </authorList>
    </citation>
    <scope>NUCLEOTIDE SEQUENCE [LARGE SCALE GENOMIC DNA]</scope>
    <source>
        <strain evidence="2">IBRC-M 10760</strain>
    </source>
</reference>